<protein>
    <submittedName>
        <fullName evidence="1">Uncharacterized protein</fullName>
    </submittedName>
</protein>
<keyword evidence="2" id="KW-1185">Reference proteome</keyword>
<dbReference type="Proteomes" id="UP001597343">
    <property type="component" value="Unassembled WGS sequence"/>
</dbReference>
<proteinExistence type="predicted"/>
<gene>
    <name evidence="1" type="ORF">ACFSOY_00905</name>
</gene>
<evidence type="ECO:0000313" key="1">
    <source>
        <dbReference type="EMBL" id="MFD2168576.1"/>
    </source>
</evidence>
<sequence length="175" mass="20827">MAKRANMMEFGYEERAEKGTLIALDSFERWTADDLARVVAEAHLRKFTKIVLFPHHEKTLKSMGESGVSPYHARVKKLRHLVDEQRSTIPIAIDNWEEKRKKYTPIELILRYFEESYRPPYFLYLSDRYANQFSAFASFEACIKKVRLLIWQQDRTDLTARLMQYSHRFDIVVSE</sequence>
<reference evidence="2" key="1">
    <citation type="journal article" date="2019" name="Int. J. Syst. Evol. Microbiol.">
        <title>The Global Catalogue of Microorganisms (GCM) 10K type strain sequencing project: providing services to taxonomists for standard genome sequencing and annotation.</title>
        <authorList>
            <consortium name="The Broad Institute Genomics Platform"/>
            <consortium name="The Broad Institute Genome Sequencing Center for Infectious Disease"/>
            <person name="Wu L."/>
            <person name="Ma J."/>
        </authorList>
    </citation>
    <scope>NUCLEOTIDE SEQUENCE [LARGE SCALE GENOMIC DNA]</scope>
    <source>
        <strain evidence="2">CGMCC 1.13574</strain>
    </source>
</reference>
<dbReference type="RefSeq" id="WP_386043414.1">
    <property type="nucleotide sequence ID" value="NZ_JBHUIO010000002.1"/>
</dbReference>
<dbReference type="EMBL" id="JBHUIO010000002">
    <property type="protein sequence ID" value="MFD2168576.1"/>
    <property type="molecule type" value="Genomic_DNA"/>
</dbReference>
<comment type="caution">
    <text evidence="1">The sequence shown here is derived from an EMBL/GenBank/DDBJ whole genome shotgun (WGS) entry which is preliminary data.</text>
</comment>
<organism evidence="1 2">
    <name type="scientific">Tumebacillus lipolyticus</name>
    <dbReference type="NCBI Taxonomy" id="1280370"/>
    <lineage>
        <taxon>Bacteria</taxon>
        <taxon>Bacillati</taxon>
        <taxon>Bacillota</taxon>
        <taxon>Bacilli</taxon>
        <taxon>Bacillales</taxon>
        <taxon>Alicyclobacillaceae</taxon>
        <taxon>Tumebacillus</taxon>
    </lineage>
</organism>
<dbReference type="InterPro" id="IPR014729">
    <property type="entry name" value="Rossmann-like_a/b/a_fold"/>
</dbReference>
<dbReference type="Gene3D" id="3.40.50.620">
    <property type="entry name" value="HUPs"/>
    <property type="match status" value="1"/>
</dbReference>
<name>A0ABW4ZSJ4_9BACL</name>
<evidence type="ECO:0000313" key="2">
    <source>
        <dbReference type="Proteomes" id="UP001597343"/>
    </source>
</evidence>
<accession>A0ABW4ZSJ4</accession>